<evidence type="ECO:0000313" key="3">
    <source>
        <dbReference type="EMBL" id="SVA33608.1"/>
    </source>
</evidence>
<evidence type="ECO:0000256" key="1">
    <source>
        <dbReference type="ARBA" id="ARBA00022898"/>
    </source>
</evidence>
<keyword evidence="1" id="KW-0663">Pyridoxal phosphate</keyword>
<protein>
    <recommendedName>
        <fullName evidence="4">Erythromycin biosynthesis sensory transduction protein eryC1</fullName>
    </recommendedName>
</protein>
<evidence type="ECO:0000256" key="2">
    <source>
        <dbReference type="ARBA" id="ARBA00037999"/>
    </source>
</evidence>
<dbReference type="AlphaFoldDB" id="A0A381V1B1"/>
<reference evidence="3" key="1">
    <citation type="submission" date="2018-05" db="EMBL/GenBank/DDBJ databases">
        <authorList>
            <person name="Lanie J.A."/>
            <person name="Ng W.-L."/>
            <person name="Kazmierczak K.M."/>
            <person name="Andrzejewski T.M."/>
            <person name="Davidsen T.M."/>
            <person name="Wayne K.J."/>
            <person name="Tettelin H."/>
            <person name="Glass J.I."/>
            <person name="Rusch D."/>
            <person name="Podicherti R."/>
            <person name="Tsui H.-C.T."/>
            <person name="Winkler M.E."/>
        </authorList>
    </citation>
    <scope>NUCLEOTIDE SEQUENCE</scope>
</reference>
<dbReference type="SUPFAM" id="SSF53383">
    <property type="entry name" value="PLP-dependent transferases"/>
    <property type="match status" value="1"/>
</dbReference>
<dbReference type="Gene3D" id="3.40.640.10">
    <property type="entry name" value="Type I PLP-dependent aspartate aminotransferase-like (Major domain)"/>
    <property type="match status" value="1"/>
</dbReference>
<dbReference type="InterPro" id="IPR000653">
    <property type="entry name" value="DegT/StrS_aminotransferase"/>
</dbReference>
<dbReference type="EMBL" id="UINC01007489">
    <property type="protein sequence ID" value="SVA33608.1"/>
    <property type="molecule type" value="Genomic_DNA"/>
</dbReference>
<dbReference type="PANTHER" id="PTHR30244">
    <property type="entry name" value="TRANSAMINASE"/>
    <property type="match status" value="1"/>
</dbReference>
<sequence>MNLNFIYSTNIRKGEKLFIPMNDLVSEYKRNKNKINKAIFKVINSGNFTLGEEVELFEKEFANFCGCKYAAGVGSGTSALHLSLIACGIGQGDEVITVPNTDIPTAMSISHVGAKIIFVDVDYDTFNIDTSQLEQKITKFTKAIIPVHIFGLPADMTEINRIAKKYNLKIIEDAALATGAEVNGIKVGSLGDVGCFSLAPNKILGAYGDAGIITTNKKYIANKIKISSNYGHSLKMNERKYGVGKKGITKWELLEEGYNERLDTLQASILRVKLSMLKLNIKKRIDLANNYTKYLSQKIKKQKYSNNFKHVYRAYPCFVKKKNYISKKLSEKGISTNSYYTPPLHLQPVYKRLGLKKGSFPVSEELSKELICLPIYPSLSKLNQEYIINNFNKLIT</sequence>
<dbReference type="GO" id="GO:0030170">
    <property type="term" value="F:pyridoxal phosphate binding"/>
    <property type="evidence" value="ECO:0007669"/>
    <property type="project" value="TreeGrafter"/>
</dbReference>
<accession>A0A381V1B1</accession>
<comment type="similarity">
    <text evidence="2">Belongs to the DegT/DnrJ/EryC1 family.</text>
</comment>
<dbReference type="GO" id="GO:0000271">
    <property type="term" value="P:polysaccharide biosynthetic process"/>
    <property type="evidence" value="ECO:0007669"/>
    <property type="project" value="TreeGrafter"/>
</dbReference>
<dbReference type="PANTHER" id="PTHR30244:SF36">
    <property type="entry name" value="3-OXO-GLUCOSE-6-PHOSPHATE:GLUTAMATE AMINOTRANSFERASE"/>
    <property type="match status" value="1"/>
</dbReference>
<dbReference type="Pfam" id="PF01041">
    <property type="entry name" value="DegT_DnrJ_EryC1"/>
    <property type="match status" value="1"/>
</dbReference>
<organism evidence="3">
    <name type="scientific">marine metagenome</name>
    <dbReference type="NCBI Taxonomy" id="408172"/>
    <lineage>
        <taxon>unclassified sequences</taxon>
        <taxon>metagenomes</taxon>
        <taxon>ecological metagenomes</taxon>
    </lineage>
</organism>
<dbReference type="Gene3D" id="3.90.1150.10">
    <property type="entry name" value="Aspartate Aminotransferase, domain 1"/>
    <property type="match status" value="1"/>
</dbReference>
<dbReference type="InterPro" id="IPR015424">
    <property type="entry name" value="PyrdxlP-dep_Trfase"/>
</dbReference>
<name>A0A381V1B1_9ZZZZ</name>
<dbReference type="PIRSF" id="PIRSF000390">
    <property type="entry name" value="PLP_StrS"/>
    <property type="match status" value="1"/>
</dbReference>
<dbReference type="InterPro" id="IPR015421">
    <property type="entry name" value="PyrdxlP-dep_Trfase_major"/>
</dbReference>
<dbReference type="GO" id="GO:0008483">
    <property type="term" value="F:transaminase activity"/>
    <property type="evidence" value="ECO:0007669"/>
    <property type="project" value="TreeGrafter"/>
</dbReference>
<dbReference type="InterPro" id="IPR015422">
    <property type="entry name" value="PyrdxlP-dep_Trfase_small"/>
</dbReference>
<evidence type="ECO:0008006" key="4">
    <source>
        <dbReference type="Google" id="ProtNLM"/>
    </source>
</evidence>
<dbReference type="CDD" id="cd00616">
    <property type="entry name" value="AHBA_syn"/>
    <property type="match status" value="1"/>
</dbReference>
<proteinExistence type="inferred from homology"/>
<gene>
    <name evidence="3" type="ORF">METZ01_LOCUS86462</name>
</gene>